<proteinExistence type="predicted"/>
<accession>E3MDK6</accession>
<reference evidence="1" key="1">
    <citation type="submission" date="2007-07" db="EMBL/GenBank/DDBJ databases">
        <title>PCAP assembly of the Caenorhabditis remanei genome.</title>
        <authorList>
            <consortium name="The Caenorhabditis remanei Sequencing Consortium"/>
            <person name="Wilson R.K."/>
        </authorList>
    </citation>
    <scope>NUCLEOTIDE SEQUENCE [LARGE SCALE GENOMIC DNA]</scope>
    <source>
        <strain evidence="1">PB4641</strain>
    </source>
</reference>
<protein>
    <submittedName>
        <fullName evidence="1">Uncharacterized protein</fullName>
    </submittedName>
</protein>
<name>E3MDK6_CAERE</name>
<keyword evidence="2" id="KW-1185">Reference proteome</keyword>
<evidence type="ECO:0000313" key="2">
    <source>
        <dbReference type="Proteomes" id="UP000008281"/>
    </source>
</evidence>
<dbReference type="GeneID" id="9817706"/>
<gene>
    <name evidence="1" type="ORF">CRE_17925</name>
</gene>
<dbReference type="CTD" id="9817706"/>
<dbReference type="RefSeq" id="XP_003105757.2">
    <property type="nucleotide sequence ID" value="XM_003105709.2"/>
</dbReference>
<dbReference type="EMBL" id="DS268437">
    <property type="protein sequence ID" value="EFO99165.1"/>
    <property type="molecule type" value="Genomic_DNA"/>
</dbReference>
<dbReference type="AlphaFoldDB" id="E3MDK6"/>
<dbReference type="eggNOG" id="ENOG502TKGF">
    <property type="taxonomic scope" value="Eukaryota"/>
</dbReference>
<dbReference type="HOGENOM" id="CLU_1225792_0_0_1"/>
<evidence type="ECO:0000313" key="1">
    <source>
        <dbReference type="EMBL" id="EFO99165.1"/>
    </source>
</evidence>
<dbReference type="KEGG" id="crq:GCK72_008094"/>
<sequence>MWSLENVIGSKTQDYELEKSKLELERSLHETFQILIIEELEMEKKEKINSQKSNFEALKTEACRNTISLLKLRDDYVHILHLNNSIEYLKELHLEAIKVFNRSIQYLGSKRKESNLTVLRSYLEELELLMRTIKWQVQEIERNGKNVRSFYGVGKLQRSSDYVEKWICVFLLQIKRNRITWNFEKVDKFTEEMKVFCRNIDQVQFVTLNYKRVREQFIGRQEITRL</sequence>
<organism evidence="2">
    <name type="scientific">Caenorhabditis remanei</name>
    <name type="common">Caenorhabditis vulgaris</name>
    <dbReference type="NCBI Taxonomy" id="31234"/>
    <lineage>
        <taxon>Eukaryota</taxon>
        <taxon>Metazoa</taxon>
        <taxon>Ecdysozoa</taxon>
        <taxon>Nematoda</taxon>
        <taxon>Chromadorea</taxon>
        <taxon>Rhabditida</taxon>
        <taxon>Rhabditina</taxon>
        <taxon>Rhabditomorpha</taxon>
        <taxon>Rhabditoidea</taxon>
        <taxon>Rhabditidae</taxon>
        <taxon>Peloderinae</taxon>
        <taxon>Caenorhabditis</taxon>
    </lineage>
</organism>
<dbReference type="Proteomes" id="UP000008281">
    <property type="component" value="Unassembled WGS sequence"/>
</dbReference>